<dbReference type="InterPro" id="IPR004360">
    <property type="entry name" value="Glyas_Fos-R_dOase_dom"/>
</dbReference>
<evidence type="ECO:0000313" key="3">
    <source>
        <dbReference type="Proteomes" id="UP000594364"/>
    </source>
</evidence>
<accession>A0A7S9KJL0</accession>
<organism evidence="2 3">
    <name type="scientific">Epichloe festucae (strain Fl1)</name>
    <dbReference type="NCBI Taxonomy" id="877507"/>
    <lineage>
        <taxon>Eukaryota</taxon>
        <taxon>Fungi</taxon>
        <taxon>Dikarya</taxon>
        <taxon>Ascomycota</taxon>
        <taxon>Pezizomycotina</taxon>
        <taxon>Sordariomycetes</taxon>
        <taxon>Hypocreomycetidae</taxon>
        <taxon>Hypocreales</taxon>
        <taxon>Clavicipitaceae</taxon>
        <taxon>Epichloe</taxon>
    </lineage>
</organism>
<keyword evidence="3" id="KW-1185">Reference proteome</keyword>
<gene>
    <name evidence="2" type="ORF">C2857_001052</name>
</gene>
<dbReference type="SUPFAM" id="SSF54593">
    <property type="entry name" value="Glyoxalase/Bleomycin resistance protein/Dihydroxybiphenyl dioxygenase"/>
    <property type="match status" value="1"/>
</dbReference>
<proteinExistence type="predicted"/>
<sequence>MPPKLGQIVETILYTSSVPRLANWYQNIMGITPFQESPQVAGFHLPNDGILLLFDRSQTTEDRTLSGPNSGVIPKHGTERGLGQHIAFACSGPAELSEWEEHFKTKSVSVIAKMNWELGGKSIYVKDWEGHIIEIMTRGVWPVY</sequence>
<evidence type="ECO:0000313" key="2">
    <source>
        <dbReference type="EMBL" id="QPG93589.1"/>
    </source>
</evidence>
<dbReference type="OrthoDB" id="16820at2759"/>
<dbReference type="Gene3D" id="3.10.180.10">
    <property type="entry name" value="2,3-Dihydroxybiphenyl 1,2-Dioxygenase, domain 1"/>
    <property type="match status" value="1"/>
</dbReference>
<reference evidence="2 3" key="1">
    <citation type="journal article" date="2018" name="PLoS Genet.">
        <title>Repeat elements organise 3D genome structure and mediate transcription in the filamentous fungus Epichloe festucae.</title>
        <authorList>
            <person name="Winter D.J."/>
            <person name="Ganley A.R.D."/>
            <person name="Young C.A."/>
            <person name="Liachko I."/>
            <person name="Schardl C.L."/>
            <person name="Dupont P.Y."/>
            <person name="Berry D."/>
            <person name="Ram A."/>
            <person name="Scott B."/>
            <person name="Cox M.P."/>
        </authorList>
    </citation>
    <scope>NUCLEOTIDE SEQUENCE [LARGE SCALE GENOMIC DNA]</scope>
    <source>
        <strain evidence="2 3">Fl1</strain>
    </source>
</reference>
<feature type="domain" description="VOC" evidence="1">
    <location>
        <begin position="4"/>
        <end position="138"/>
    </location>
</feature>
<dbReference type="Pfam" id="PF00903">
    <property type="entry name" value="Glyoxalase"/>
    <property type="match status" value="1"/>
</dbReference>
<dbReference type="EMBL" id="CP031385">
    <property type="protein sequence ID" value="QPG93589.1"/>
    <property type="molecule type" value="Genomic_DNA"/>
</dbReference>
<dbReference type="PROSITE" id="PS51819">
    <property type="entry name" value="VOC"/>
    <property type="match status" value="1"/>
</dbReference>
<evidence type="ECO:0000259" key="1">
    <source>
        <dbReference type="PROSITE" id="PS51819"/>
    </source>
</evidence>
<dbReference type="InterPro" id="IPR037523">
    <property type="entry name" value="VOC_core"/>
</dbReference>
<name>A0A7S9KJL0_EPIFF</name>
<protein>
    <recommendedName>
        <fullName evidence="1">VOC domain-containing protein</fullName>
    </recommendedName>
</protein>
<dbReference type="InterPro" id="IPR029068">
    <property type="entry name" value="Glyas_Bleomycin-R_OHBP_Dase"/>
</dbReference>
<dbReference type="AlphaFoldDB" id="A0A7S9KJL0"/>
<dbReference type="Proteomes" id="UP000594364">
    <property type="component" value="Chromosome 1"/>
</dbReference>